<gene>
    <name evidence="13" type="primary">nudG</name>
    <name evidence="13" type="ORF">BkAM31D_01775</name>
</gene>
<keyword evidence="9" id="KW-0234">DNA repair</keyword>
<keyword evidence="5" id="KW-0479">Metal-binding</keyword>
<protein>
    <recommendedName>
        <fullName evidence="11">8-oxo-dGTP diphosphatase</fullName>
        <ecNumber evidence="11">3.6.1.55</ecNumber>
    </recommendedName>
</protein>
<dbReference type="EC" id="3.6.1.55" evidence="11"/>
<dbReference type="InterPro" id="IPR015797">
    <property type="entry name" value="NUDIX_hydrolase-like_dom_sf"/>
</dbReference>
<evidence type="ECO:0000256" key="5">
    <source>
        <dbReference type="ARBA" id="ARBA00022723"/>
    </source>
</evidence>
<comment type="similarity">
    <text evidence="2">Belongs to the Nudix hydrolase family.</text>
</comment>
<sequence>MKQVIVVAAVIQNNNKQILCALRSETMSLPNHWEFPGGKVEIGEDHYDALQREIHEELACTIMVKEKITSVTHHYDHMIVHLHTYWCEIIKGYPLAKEHASLQWVDLKDLKSLRFAPADLSTIHLITKG</sequence>
<keyword evidence="4" id="KW-0235">DNA replication</keyword>
<reference evidence="13 14" key="1">
    <citation type="submission" date="2017-04" db="EMBL/GenBank/DDBJ databases">
        <title>Bacillus krulwichiae AM31D Genome sequencing and assembly.</title>
        <authorList>
            <person name="Krulwich T.A."/>
            <person name="Anastor L."/>
            <person name="Ehrlich R."/>
            <person name="Ehrlich G.D."/>
            <person name="Janto B."/>
        </authorList>
    </citation>
    <scope>NUCLEOTIDE SEQUENCE [LARGE SCALE GENOMIC DNA]</scope>
    <source>
        <strain evidence="13 14">AM31D</strain>
    </source>
</reference>
<dbReference type="GO" id="GO:0044716">
    <property type="term" value="F:8-oxo-GDP phosphatase activity"/>
    <property type="evidence" value="ECO:0007669"/>
    <property type="project" value="TreeGrafter"/>
</dbReference>
<evidence type="ECO:0000256" key="8">
    <source>
        <dbReference type="ARBA" id="ARBA00022842"/>
    </source>
</evidence>
<dbReference type="InterPro" id="IPR000086">
    <property type="entry name" value="NUDIX_hydrolase_dom"/>
</dbReference>
<dbReference type="GO" id="GO:0006260">
    <property type="term" value="P:DNA replication"/>
    <property type="evidence" value="ECO:0007669"/>
    <property type="project" value="UniProtKB-KW"/>
</dbReference>
<evidence type="ECO:0000256" key="2">
    <source>
        <dbReference type="ARBA" id="ARBA00005582"/>
    </source>
</evidence>
<keyword evidence="6" id="KW-0227">DNA damage</keyword>
<dbReference type="PROSITE" id="PS51462">
    <property type="entry name" value="NUDIX"/>
    <property type="match status" value="1"/>
</dbReference>
<evidence type="ECO:0000256" key="10">
    <source>
        <dbReference type="ARBA" id="ARBA00035861"/>
    </source>
</evidence>
<dbReference type="KEGG" id="bkw:BkAM31D_01775"/>
<dbReference type="InterPro" id="IPR029119">
    <property type="entry name" value="MutY_C"/>
</dbReference>
<organism evidence="13 14">
    <name type="scientific">Halalkalibacter krulwichiae</name>
    <dbReference type="NCBI Taxonomy" id="199441"/>
    <lineage>
        <taxon>Bacteria</taxon>
        <taxon>Bacillati</taxon>
        <taxon>Bacillota</taxon>
        <taxon>Bacilli</taxon>
        <taxon>Bacillales</taxon>
        <taxon>Bacillaceae</taxon>
        <taxon>Halalkalibacter</taxon>
    </lineage>
</organism>
<keyword evidence="8" id="KW-0460">Magnesium</keyword>
<keyword evidence="3" id="KW-0515">Mutator protein</keyword>
<keyword evidence="7 13" id="KW-0378">Hydrolase</keyword>
<evidence type="ECO:0000256" key="6">
    <source>
        <dbReference type="ARBA" id="ARBA00022763"/>
    </source>
</evidence>
<dbReference type="EMBL" id="CP020814">
    <property type="protein sequence ID" value="ARK28679.1"/>
    <property type="molecule type" value="Genomic_DNA"/>
</dbReference>
<name>A0A1Y9THG9_9BACI</name>
<evidence type="ECO:0000256" key="3">
    <source>
        <dbReference type="ARBA" id="ARBA00022457"/>
    </source>
</evidence>
<dbReference type="PANTHER" id="PTHR47707">
    <property type="entry name" value="8-OXO-DGTP DIPHOSPHATASE"/>
    <property type="match status" value="1"/>
</dbReference>
<dbReference type="PANTHER" id="PTHR47707:SF1">
    <property type="entry name" value="NUDIX HYDROLASE FAMILY PROTEIN"/>
    <property type="match status" value="1"/>
</dbReference>
<dbReference type="GO" id="GO:0046872">
    <property type="term" value="F:metal ion binding"/>
    <property type="evidence" value="ECO:0007669"/>
    <property type="project" value="UniProtKB-KW"/>
</dbReference>
<dbReference type="GO" id="GO:0006281">
    <property type="term" value="P:DNA repair"/>
    <property type="evidence" value="ECO:0007669"/>
    <property type="project" value="UniProtKB-KW"/>
</dbReference>
<evidence type="ECO:0000259" key="12">
    <source>
        <dbReference type="PROSITE" id="PS51462"/>
    </source>
</evidence>
<dbReference type="Gene3D" id="3.90.79.10">
    <property type="entry name" value="Nucleoside Triphosphate Pyrophosphohydrolase"/>
    <property type="match status" value="1"/>
</dbReference>
<evidence type="ECO:0000313" key="13">
    <source>
        <dbReference type="EMBL" id="ARK28679.1"/>
    </source>
</evidence>
<evidence type="ECO:0000256" key="4">
    <source>
        <dbReference type="ARBA" id="ARBA00022705"/>
    </source>
</evidence>
<dbReference type="STRING" id="199441.BkAM31D_01775"/>
<evidence type="ECO:0000256" key="9">
    <source>
        <dbReference type="ARBA" id="ARBA00023204"/>
    </source>
</evidence>
<dbReference type="GO" id="GO:0044715">
    <property type="term" value="F:8-oxo-dGDP phosphatase activity"/>
    <property type="evidence" value="ECO:0007669"/>
    <property type="project" value="TreeGrafter"/>
</dbReference>
<comment type="cofactor">
    <cofactor evidence="1">
        <name>Mg(2+)</name>
        <dbReference type="ChEBI" id="CHEBI:18420"/>
    </cofactor>
</comment>
<proteinExistence type="inferred from homology"/>
<keyword evidence="14" id="KW-1185">Reference proteome</keyword>
<dbReference type="GO" id="GO:0035539">
    <property type="term" value="F:8-oxo-7,8-dihydrodeoxyguanosine triphosphate pyrophosphatase activity"/>
    <property type="evidence" value="ECO:0007669"/>
    <property type="project" value="UniProtKB-EC"/>
</dbReference>
<dbReference type="AlphaFoldDB" id="A0A1Y9THG9"/>
<dbReference type="InterPro" id="IPR047127">
    <property type="entry name" value="MutT-like"/>
</dbReference>
<dbReference type="Pfam" id="PF14815">
    <property type="entry name" value="NUDIX_4"/>
    <property type="match status" value="1"/>
</dbReference>
<feature type="domain" description="Nudix hydrolase" evidence="12">
    <location>
        <begin position="2"/>
        <end position="129"/>
    </location>
</feature>
<accession>A0A1Y9THG9</accession>
<evidence type="ECO:0000256" key="11">
    <source>
        <dbReference type="ARBA" id="ARBA00038905"/>
    </source>
</evidence>
<comment type="catalytic activity">
    <reaction evidence="10">
        <text>8-oxo-dGTP + H2O = 8-oxo-dGMP + diphosphate + H(+)</text>
        <dbReference type="Rhea" id="RHEA:31575"/>
        <dbReference type="ChEBI" id="CHEBI:15377"/>
        <dbReference type="ChEBI" id="CHEBI:15378"/>
        <dbReference type="ChEBI" id="CHEBI:33019"/>
        <dbReference type="ChEBI" id="CHEBI:63224"/>
        <dbReference type="ChEBI" id="CHEBI:77896"/>
        <dbReference type="EC" id="3.6.1.55"/>
    </reaction>
</comment>
<dbReference type="GO" id="GO:0008413">
    <property type="term" value="F:8-oxo-7,8-dihydroguanosine triphosphate pyrophosphatase activity"/>
    <property type="evidence" value="ECO:0007669"/>
    <property type="project" value="TreeGrafter"/>
</dbReference>
<evidence type="ECO:0000256" key="1">
    <source>
        <dbReference type="ARBA" id="ARBA00001946"/>
    </source>
</evidence>
<dbReference type="SUPFAM" id="SSF55811">
    <property type="entry name" value="Nudix"/>
    <property type="match status" value="1"/>
</dbReference>
<dbReference type="Proteomes" id="UP000193006">
    <property type="component" value="Chromosome"/>
</dbReference>
<evidence type="ECO:0000256" key="7">
    <source>
        <dbReference type="ARBA" id="ARBA00022801"/>
    </source>
</evidence>
<evidence type="ECO:0000313" key="14">
    <source>
        <dbReference type="Proteomes" id="UP000193006"/>
    </source>
</evidence>
<dbReference type="CDD" id="cd03425">
    <property type="entry name" value="NUDIX_MutT_NudA_like"/>
    <property type="match status" value="1"/>
</dbReference>